<feature type="region of interest" description="Disordered" evidence="1">
    <location>
        <begin position="455"/>
        <end position="501"/>
    </location>
</feature>
<evidence type="ECO:0000313" key="3">
    <source>
        <dbReference type="Proteomes" id="UP001313282"/>
    </source>
</evidence>
<comment type="caution">
    <text evidence="2">The sequence shown here is derived from an EMBL/GenBank/DDBJ whole genome shotgun (WGS) entry which is preliminary data.</text>
</comment>
<feature type="compositionally biased region" description="Basic and acidic residues" evidence="1">
    <location>
        <begin position="205"/>
        <end position="214"/>
    </location>
</feature>
<feature type="compositionally biased region" description="Basic and acidic residues" evidence="1">
    <location>
        <begin position="177"/>
        <end position="188"/>
    </location>
</feature>
<keyword evidence="3" id="KW-1185">Reference proteome</keyword>
<gene>
    <name evidence="2" type="ORF">TWF718_007217</name>
</gene>
<sequence>MASRTLLRRTRPDRLPMQLYRISFPYCSTVIFQHRLNCSTHSTSSSGPLSRDLDMSNPLYRELIKSIKNPFVRDSIHRLVQGTTTFSESLSQDLHGAGNSLYFRVPELPPRMKGHSHDPDGIPLPPNTFRVSSAEELRSILGQILEYRARNFDEEENADYLRDFVDTHLNEFSNRPAEADSVKEKKTDTPTAESKNPQPPPSESKTNDSSDLKPSESFEAYKEKFNKYLKSGSQFVKDRVPSASMASALEAWEQRSKKSGEYLDKGEPSAYAGKPLNIDYEARRKRSERQLHDLGVENPRQRWGHREFLENLSEGRRKKNSDDAAKSIKEDIKMEEERPIPVSALGSDGPLEYGKAGTVSSAYKPGTDSTNPGTTYSKAPQVEDPFLVYKKEIRELKKAVADLAFMIPKALASKSTNTPDRESQISERNENQDVDNIKPTTERITLMDILNGTASSKSENVEKNIETPIVSRPPPSKPKPSEQLVSDVDPSSDVSTSPEPDTRLLDAIATLSEKLARANQRISELETPSTSMPGFQKFTDHMDEVLATQYSDLRDYFEERVLSETRDVAARVASLEKTMQKFLDNQSKDGACIYSTEGAELGEEPKVPVTVKLDEVDKAGLQKVVDAAVKTAVEEVIAGIQENQESLVEAIADKVDDFRNYGDLIEIITREILDSEGVSKRLDVQVKIVVGQVLEMLGKDENGDLQRIVDAAVKEGTKDLEETVKSRLGDVQMKLFGIERVLRGM</sequence>
<dbReference type="EMBL" id="JAVHNR010000004">
    <property type="protein sequence ID" value="KAK6345294.1"/>
    <property type="molecule type" value="Genomic_DNA"/>
</dbReference>
<feature type="region of interest" description="Disordered" evidence="1">
    <location>
        <begin position="359"/>
        <end position="378"/>
    </location>
</feature>
<dbReference type="AlphaFoldDB" id="A0AAN8RII6"/>
<reference evidence="2 3" key="1">
    <citation type="submission" date="2019-10" db="EMBL/GenBank/DDBJ databases">
        <authorList>
            <person name="Palmer J.M."/>
        </authorList>
    </citation>
    <scope>NUCLEOTIDE SEQUENCE [LARGE SCALE GENOMIC DNA]</scope>
    <source>
        <strain evidence="2 3">TWF718</strain>
    </source>
</reference>
<accession>A0AAN8RII6</accession>
<feature type="compositionally biased region" description="Basic and acidic residues" evidence="1">
    <location>
        <begin position="419"/>
        <end position="431"/>
    </location>
</feature>
<protein>
    <submittedName>
        <fullName evidence="2">Uncharacterized protein</fullName>
    </submittedName>
</protein>
<evidence type="ECO:0000256" key="1">
    <source>
        <dbReference type="SAM" id="MobiDB-lite"/>
    </source>
</evidence>
<feature type="region of interest" description="Disordered" evidence="1">
    <location>
        <begin position="172"/>
        <end position="214"/>
    </location>
</feature>
<name>A0AAN8RII6_9PEZI</name>
<organism evidence="2 3">
    <name type="scientific">Orbilia javanica</name>
    <dbReference type="NCBI Taxonomy" id="47235"/>
    <lineage>
        <taxon>Eukaryota</taxon>
        <taxon>Fungi</taxon>
        <taxon>Dikarya</taxon>
        <taxon>Ascomycota</taxon>
        <taxon>Pezizomycotina</taxon>
        <taxon>Orbiliomycetes</taxon>
        <taxon>Orbiliales</taxon>
        <taxon>Orbiliaceae</taxon>
        <taxon>Orbilia</taxon>
    </lineage>
</organism>
<evidence type="ECO:0000313" key="2">
    <source>
        <dbReference type="EMBL" id="KAK6345294.1"/>
    </source>
</evidence>
<dbReference type="Proteomes" id="UP001313282">
    <property type="component" value="Unassembled WGS sequence"/>
</dbReference>
<feature type="region of interest" description="Disordered" evidence="1">
    <location>
        <begin position="414"/>
        <end position="440"/>
    </location>
</feature>
<proteinExistence type="predicted"/>
<feature type="compositionally biased region" description="Low complexity" evidence="1">
    <location>
        <begin position="485"/>
        <end position="499"/>
    </location>
</feature>
<feature type="compositionally biased region" description="Polar residues" evidence="1">
    <location>
        <begin position="367"/>
        <end position="378"/>
    </location>
</feature>